<proteinExistence type="predicted"/>
<dbReference type="EMBL" id="JACXVP010000002">
    <property type="protein sequence ID" value="KAG5619587.1"/>
    <property type="molecule type" value="Genomic_DNA"/>
</dbReference>
<feature type="compositionally biased region" description="Polar residues" evidence="1">
    <location>
        <begin position="35"/>
        <end position="49"/>
    </location>
</feature>
<comment type="caution">
    <text evidence="2">The sequence shown here is derived from an EMBL/GenBank/DDBJ whole genome shotgun (WGS) entry which is preliminary data.</text>
</comment>
<dbReference type="AlphaFoldDB" id="A0A9J6A5L7"/>
<sequence length="314" mass="34536">MLTALRNACSNIVPTPKELATFDLPKDEHVPPSSHPTTSVNPKIVQSNDIAVFDEFSSKPPEQLLRRSSRVSDTSSPPPPKRRIKWDTPKTKVSEPSKPNQSNVSLNQPFSISDGPPTPATNVHDSADAQKVNYVIPDIEELKDHLKNYVDKKFEELVILIKENHSQLMRSRHKEINNVDPQSSNKQPSPHIQIDLADIVGVADCEVGVSVNEGGHQVNVNAEDDEAQQAPQDLNEVIMDEDGDDTVQHNIRHFVPDKITVDTLDSSTSTTISPSTQVAIDAPISDLGKVPIPAKPLCVYNPQDLTDSHDLLSD</sequence>
<protein>
    <recommendedName>
        <fullName evidence="4">Ulp1 protease family, C-terminal catalytic domain containing protein</fullName>
    </recommendedName>
</protein>
<evidence type="ECO:0008006" key="4">
    <source>
        <dbReference type="Google" id="ProtNLM"/>
    </source>
</evidence>
<feature type="compositionally biased region" description="Polar residues" evidence="1">
    <location>
        <begin position="97"/>
        <end position="111"/>
    </location>
</feature>
<evidence type="ECO:0000313" key="3">
    <source>
        <dbReference type="Proteomes" id="UP000824120"/>
    </source>
</evidence>
<feature type="region of interest" description="Disordered" evidence="1">
    <location>
        <begin position="23"/>
        <end position="126"/>
    </location>
</feature>
<feature type="compositionally biased region" description="Basic and acidic residues" evidence="1">
    <location>
        <begin position="85"/>
        <end position="95"/>
    </location>
</feature>
<dbReference type="PANTHER" id="PTHR48302:SF2">
    <property type="entry name" value="DUF1985 DOMAIN-CONTAINING PROTEIN"/>
    <property type="match status" value="1"/>
</dbReference>
<organism evidence="2 3">
    <name type="scientific">Solanum commersonii</name>
    <name type="common">Commerson's wild potato</name>
    <name type="synonym">Commerson's nightshade</name>
    <dbReference type="NCBI Taxonomy" id="4109"/>
    <lineage>
        <taxon>Eukaryota</taxon>
        <taxon>Viridiplantae</taxon>
        <taxon>Streptophyta</taxon>
        <taxon>Embryophyta</taxon>
        <taxon>Tracheophyta</taxon>
        <taxon>Spermatophyta</taxon>
        <taxon>Magnoliopsida</taxon>
        <taxon>eudicotyledons</taxon>
        <taxon>Gunneridae</taxon>
        <taxon>Pentapetalae</taxon>
        <taxon>asterids</taxon>
        <taxon>lamiids</taxon>
        <taxon>Solanales</taxon>
        <taxon>Solanaceae</taxon>
        <taxon>Solanoideae</taxon>
        <taxon>Solaneae</taxon>
        <taxon>Solanum</taxon>
    </lineage>
</organism>
<feature type="non-terminal residue" evidence="2">
    <location>
        <position position="1"/>
    </location>
</feature>
<dbReference type="PANTHER" id="PTHR48302">
    <property type="entry name" value="ULP1 PROTEASE FAMILY, C-TERMINAL CATALYTIC DOMAIN CONTAINING PROTEIN"/>
    <property type="match status" value="1"/>
</dbReference>
<accession>A0A9J6A5L7</accession>
<gene>
    <name evidence="2" type="ORF">H5410_004805</name>
</gene>
<reference evidence="2 3" key="1">
    <citation type="submission" date="2020-09" db="EMBL/GenBank/DDBJ databases">
        <title>De no assembly of potato wild relative species, Solanum commersonii.</title>
        <authorList>
            <person name="Cho K."/>
        </authorList>
    </citation>
    <scope>NUCLEOTIDE SEQUENCE [LARGE SCALE GENOMIC DNA]</scope>
    <source>
        <strain evidence="2">LZ3.2</strain>
        <tissue evidence="2">Leaf</tissue>
    </source>
</reference>
<dbReference type="Proteomes" id="UP000824120">
    <property type="component" value="Chromosome 2"/>
</dbReference>
<dbReference type="OrthoDB" id="1321916at2759"/>
<evidence type="ECO:0000256" key="1">
    <source>
        <dbReference type="SAM" id="MobiDB-lite"/>
    </source>
</evidence>
<evidence type="ECO:0000313" key="2">
    <source>
        <dbReference type="EMBL" id="KAG5619587.1"/>
    </source>
</evidence>
<name>A0A9J6A5L7_SOLCO</name>
<keyword evidence="3" id="KW-1185">Reference proteome</keyword>